<sequence>MVDLLIFRIPRPRTFKVITPKPNPIPSSRRYTTNGLFTIHSAYHVIMEGRVMILQAQAAKGTSYGNLFGVWTCHQECGSLHGEFVEAYCQTRCSLARRIPSIGMALRYVQSFRGIGCAYPTRMPFWREGVGDEWSGHEDCIGMAMASMDKGKVGIFGAIMAGCWDARNLFIFQAKKTNPISGFHKVNTSSHSSAAAHPQRWSPPPSKILKLNFDAEVEEARSCLFTLQCAQEAGFDGLVVEGDCLQDLET</sequence>
<dbReference type="EMBL" id="JAKOGI010000027">
    <property type="protein sequence ID" value="KAJ8448860.1"/>
    <property type="molecule type" value="Genomic_DNA"/>
</dbReference>
<organism evidence="1 2">
    <name type="scientific">Carnegiea gigantea</name>
    <dbReference type="NCBI Taxonomy" id="171969"/>
    <lineage>
        <taxon>Eukaryota</taxon>
        <taxon>Viridiplantae</taxon>
        <taxon>Streptophyta</taxon>
        <taxon>Embryophyta</taxon>
        <taxon>Tracheophyta</taxon>
        <taxon>Spermatophyta</taxon>
        <taxon>Magnoliopsida</taxon>
        <taxon>eudicotyledons</taxon>
        <taxon>Gunneridae</taxon>
        <taxon>Pentapetalae</taxon>
        <taxon>Caryophyllales</taxon>
        <taxon>Cactineae</taxon>
        <taxon>Cactaceae</taxon>
        <taxon>Cactoideae</taxon>
        <taxon>Echinocereeae</taxon>
        <taxon>Carnegiea</taxon>
    </lineage>
</organism>
<evidence type="ECO:0008006" key="3">
    <source>
        <dbReference type="Google" id="ProtNLM"/>
    </source>
</evidence>
<gene>
    <name evidence="1" type="ORF">Cgig2_011481</name>
</gene>
<keyword evidence="2" id="KW-1185">Reference proteome</keyword>
<evidence type="ECO:0000313" key="2">
    <source>
        <dbReference type="Proteomes" id="UP001153076"/>
    </source>
</evidence>
<comment type="caution">
    <text evidence="1">The sequence shown here is derived from an EMBL/GenBank/DDBJ whole genome shotgun (WGS) entry which is preliminary data.</text>
</comment>
<dbReference type="AlphaFoldDB" id="A0A9Q1QQQ5"/>
<name>A0A9Q1QQQ5_9CARY</name>
<reference evidence="1" key="1">
    <citation type="submission" date="2022-04" db="EMBL/GenBank/DDBJ databases">
        <title>Carnegiea gigantea Genome sequencing and assembly v2.</title>
        <authorList>
            <person name="Copetti D."/>
            <person name="Sanderson M.J."/>
            <person name="Burquez A."/>
            <person name="Wojciechowski M.F."/>
        </authorList>
    </citation>
    <scope>NUCLEOTIDE SEQUENCE</scope>
    <source>
        <strain evidence="1">SGP5-SGP5p</strain>
        <tissue evidence="1">Aerial part</tissue>
    </source>
</reference>
<protein>
    <recommendedName>
        <fullName evidence="3">RNase H type-1 domain-containing protein</fullName>
    </recommendedName>
</protein>
<proteinExistence type="predicted"/>
<evidence type="ECO:0000313" key="1">
    <source>
        <dbReference type="EMBL" id="KAJ8448860.1"/>
    </source>
</evidence>
<accession>A0A9Q1QQQ5</accession>
<dbReference type="Proteomes" id="UP001153076">
    <property type="component" value="Unassembled WGS sequence"/>
</dbReference>